<dbReference type="EMBL" id="ML978067">
    <property type="protein sequence ID" value="KAF2019996.1"/>
    <property type="molecule type" value="Genomic_DNA"/>
</dbReference>
<feature type="compositionally biased region" description="Polar residues" evidence="1">
    <location>
        <begin position="223"/>
        <end position="232"/>
    </location>
</feature>
<dbReference type="GeneID" id="54283171"/>
<evidence type="ECO:0000256" key="1">
    <source>
        <dbReference type="SAM" id="MobiDB-lite"/>
    </source>
</evidence>
<sequence length="366" mass="41732">MPSNQLFNQQNQKGGFTMLPTGRLYVRSLNKGIRELYPDHPTSPVSELPALQILDFKLDKELRNKGKVGWKLIIGTLHKDNVYVHLEGDDNNKVVFVWNDSKLLQEQYSSIKFKRPFSQVNGQYPHSRLGKSRMDALILYYYITFLQTKQISKMIYIELEFWAPFQKACESVSSERKATKQRLVQKKRPKITPKELPEAISATEGPQTTEVKDQSRPSPGEHLQSSSHQVMTQPMRLQDALRSSESARSSSIKPEVSAPGAPNDAQELSTQLSRAVERLKGLDKENRSLKTRVAQFEQAVNDYRDAAIEKSNLQRDVVELTQQLEQCKQKLAIELEAKGRIALEAQNAQASLNSVKKWLEMKPSCY</sequence>
<dbReference type="RefSeq" id="XP_033388335.1">
    <property type="nucleotide sequence ID" value="XM_033525774.1"/>
</dbReference>
<protein>
    <submittedName>
        <fullName evidence="2">Uncharacterized protein</fullName>
    </submittedName>
</protein>
<proteinExistence type="predicted"/>
<name>A0A6A5Y416_9PLEO</name>
<evidence type="ECO:0000313" key="3">
    <source>
        <dbReference type="Proteomes" id="UP000799778"/>
    </source>
</evidence>
<keyword evidence="3" id="KW-1185">Reference proteome</keyword>
<reference evidence="2" key="1">
    <citation type="journal article" date="2020" name="Stud. Mycol.">
        <title>101 Dothideomycetes genomes: a test case for predicting lifestyles and emergence of pathogens.</title>
        <authorList>
            <person name="Haridas S."/>
            <person name="Albert R."/>
            <person name="Binder M."/>
            <person name="Bloem J."/>
            <person name="Labutti K."/>
            <person name="Salamov A."/>
            <person name="Andreopoulos B."/>
            <person name="Baker S."/>
            <person name="Barry K."/>
            <person name="Bills G."/>
            <person name="Bluhm B."/>
            <person name="Cannon C."/>
            <person name="Castanera R."/>
            <person name="Culley D."/>
            <person name="Daum C."/>
            <person name="Ezra D."/>
            <person name="Gonzalez J."/>
            <person name="Henrissat B."/>
            <person name="Kuo A."/>
            <person name="Liang C."/>
            <person name="Lipzen A."/>
            <person name="Lutzoni F."/>
            <person name="Magnuson J."/>
            <person name="Mondo S."/>
            <person name="Nolan M."/>
            <person name="Ohm R."/>
            <person name="Pangilinan J."/>
            <person name="Park H.-J."/>
            <person name="Ramirez L."/>
            <person name="Alfaro M."/>
            <person name="Sun H."/>
            <person name="Tritt A."/>
            <person name="Yoshinaga Y."/>
            <person name="Zwiers L.-H."/>
            <person name="Turgeon B."/>
            <person name="Goodwin S."/>
            <person name="Spatafora J."/>
            <person name="Crous P."/>
            <person name="Grigoriev I."/>
        </authorList>
    </citation>
    <scope>NUCLEOTIDE SEQUENCE</scope>
    <source>
        <strain evidence="2">CBS 175.79</strain>
    </source>
</reference>
<feature type="region of interest" description="Disordered" evidence="1">
    <location>
        <begin position="176"/>
        <end position="268"/>
    </location>
</feature>
<feature type="compositionally biased region" description="Basic residues" evidence="1">
    <location>
        <begin position="179"/>
        <end position="191"/>
    </location>
</feature>
<evidence type="ECO:0000313" key="2">
    <source>
        <dbReference type="EMBL" id="KAF2019996.1"/>
    </source>
</evidence>
<dbReference type="Proteomes" id="UP000799778">
    <property type="component" value="Unassembled WGS sequence"/>
</dbReference>
<accession>A0A6A5Y416</accession>
<dbReference type="AlphaFoldDB" id="A0A6A5Y416"/>
<gene>
    <name evidence="2" type="ORF">BU24DRAFT_406598</name>
</gene>
<organism evidence="2 3">
    <name type="scientific">Aaosphaeria arxii CBS 175.79</name>
    <dbReference type="NCBI Taxonomy" id="1450172"/>
    <lineage>
        <taxon>Eukaryota</taxon>
        <taxon>Fungi</taxon>
        <taxon>Dikarya</taxon>
        <taxon>Ascomycota</taxon>
        <taxon>Pezizomycotina</taxon>
        <taxon>Dothideomycetes</taxon>
        <taxon>Pleosporomycetidae</taxon>
        <taxon>Pleosporales</taxon>
        <taxon>Pleosporales incertae sedis</taxon>
        <taxon>Aaosphaeria</taxon>
    </lineage>
</organism>